<keyword evidence="1" id="KW-0732">Signal</keyword>
<name>A0A1L0B3W3_9ASCO</name>
<evidence type="ECO:0000313" key="2">
    <source>
        <dbReference type="EMBL" id="SGZ41200.1"/>
    </source>
</evidence>
<dbReference type="EMBL" id="FQNF01000085">
    <property type="protein sequence ID" value="SGZ41200.1"/>
    <property type="molecule type" value="Genomic_DNA"/>
</dbReference>
<protein>
    <submittedName>
        <fullName evidence="2">Uncharacterized protein</fullName>
    </submittedName>
</protein>
<dbReference type="OrthoDB" id="3972981at2759"/>
<sequence>MNESNKRRNIKLLLKLLVYLFDKVVSGVDSIHNLIKYGLINKNTRIYKLFMNNKSLLKIWVIARLLDLIQSLNHITKLNLLYTDYINTANKLKKTNLLSRDNQLFIEKNLHELEYNVKQWKRKYIAAIWDLVDSILTLTLSICKIWETINAITVHKLEKLSQTLGYLRLSYDLYNMSDVLRDIYSMMNMRGG</sequence>
<dbReference type="VEuPathDB" id="FungiDB:HGUI_03400"/>
<feature type="chain" id="PRO_5012588935" evidence="1">
    <location>
        <begin position="28"/>
        <end position="192"/>
    </location>
</feature>
<accession>A0A1L0B3W3</accession>
<organism evidence="2 3">
    <name type="scientific">Hanseniaspora guilliermondii</name>
    <dbReference type="NCBI Taxonomy" id="56406"/>
    <lineage>
        <taxon>Eukaryota</taxon>
        <taxon>Fungi</taxon>
        <taxon>Dikarya</taxon>
        <taxon>Ascomycota</taxon>
        <taxon>Saccharomycotina</taxon>
        <taxon>Saccharomycetes</taxon>
        <taxon>Saccharomycodales</taxon>
        <taxon>Saccharomycodaceae</taxon>
        <taxon>Hanseniaspora</taxon>
    </lineage>
</organism>
<proteinExistence type="predicted"/>
<dbReference type="AlphaFoldDB" id="A0A1L0B3W3"/>
<evidence type="ECO:0000313" key="3">
    <source>
        <dbReference type="Proteomes" id="UP000183365"/>
    </source>
</evidence>
<feature type="signal peptide" evidence="1">
    <location>
        <begin position="1"/>
        <end position="27"/>
    </location>
</feature>
<gene>
    <name evidence="2" type="ORF">HGUI_03400</name>
</gene>
<dbReference type="Proteomes" id="UP000183365">
    <property type="component" value="Unassembled WGS sequence"/>
</dbReference>
<evidence type="ECO:0000256" key="1">
    <source>
        <dbReference type="SAM" id="SignalP"/>
    </source>
</evidence>
<keyword evidence="3" id="KW-1185">Reference proteome</keyword>
<reference evidence="3" key="1">
    <citation type="submission" date="2016-11" db="EMBL/GenBank/DDBJ databases">
        <authorList>
            <person name="Guldener U."/>
        </authorList>
    </citation>
    <scope>NUCLEOTIDE SEQUENCE [LARGE SCALE GENOMIC DNA]</scope>
</reference>